<sequence length="139" mass="16459">MLKRQAICCVTSFICCYLEQVSCIEVSVMARIPKRILVHSFQYHEYLKEDRNHKPLYDIPVEVTNCRADFATIYSRDTSEKKIVAECLIFCYNDHTRPFVAFKEQSKIILEGREMVIKKAIPIYEPYTKRLFSYELECL</sequence>
<reference evidence="1 2" key="1">
    <citation type="journal article" date="2019" name="Nat. Med.">
        <title>A library of human gut bacterial isolates paired with longitudinal multiomics data enables mechanistic microbiome research.</title>
        <authorList>
            <person name="Poyet M."/>
            <person name="Groussin M."/>
            <person name="Gibbons S.M."/>
            <person name="Avila-Pacheco J."/>
            <person name="Jiang X."/>
            <person name="Kearney S.M."/>
            <person name="Perrotta A.R."/>
            <person name="Berdy B."/>
            <person name="Zhao S."/>
            <person name="Lieberman T.D."/>
            <person name="Swanson P.K."/>
            <person name="Smith M."/>
            <person name="Roesemann S."/>
            <person name="Alexander J.E."/>
            <person name="Rich S.A."/>
            <person name="Livny J."/>
            <person name="Vlamakis H."/>
            <person name="Clish C."/>
            <person name="Bullock K."/>
            <person name="Deik A."/>
            <person name="Scott J."/>
            <person name="Pierce K.A."/>
            <person name="Xavier R.J."/>
            <person name="Alm E.J."/>
        </authorList>
    </citation>
    <scope>NUCLEOTIDE SEQUENCE [LARGE SCALE GENOMIC DNA]</scope>
    <source>
        <strain evidence="1 2">BIOML-A41</strain>
    </source>
</reference>
<dbReference type="RefSeq" id="WP_151877601.1">
    <property type="nucleotide sequence ID" value="NZ_WKLU01000047.1"/>
</dbReference>
<evidence type="ECO:0000313" key="1">
    <source>
        <dbReference type="EMBL" id="MRY60420.1"/>
    </source>
</evidence>
<accession>A0A7K0GNG2</accession>
<protein>
    <submittedName>
        <fullName evidence="1">Minor capsid protein</fullName>
    </submittedName>
</protein>
<comment type="caution">
    <text evidence="1">The sequence shown here is derived from an EMBL/GenBank/DDBJ whole genome shotgun (WGS) entry which is preliminary data.</text>
</comment>
<proteinExistence type="predicted"/>
<name>A0A7K0GNG2_PARDI</name>
<gene>
    <name evidence="1" type="ORF">GKD59_21460</name>
</gene>
<dbReference type="AlphaFoldDB" id="A0A7K0GNG2"/>
<dbReference type="Proteomes" id="UP000463337">
    <property type="component" value="Unassembled WGS sequence"/>
</dbReference>
<dbReference type="InterPro" id="IPR019612">
    <property type="entry name" value="Minor_capsid_put"/>
</dbReference>
<evidence type="ECO:0000313" key="2">
    <source>
        <dbReference type="Proteomes" id="UP000463337"/>
    </source>
</evidence>
<dbReference type="EMBL" id="WKLT01000033">
    <property type="protein sequence ID" value="MRY60420.1"/>
    <property type="molecule type" value="Genomic_DNA"/>
</dbReference>
<organism evidence="1 2">
    <name type="scientific">Parabacteroides distasonis</name>
    <dbReference type="NCBI Taxonomy" id="823"/>
    <lineage>
        <taxon>Bacteria</taxon>
        <taxon>Pseudomonadati</taxon>
        <taxon>Bacteroidota</taxon>
        <taxon>Bacteroidia</taxon>
        <taxon>Bacteroidales</taxon>
        <taxon>Tannerellaceae</taxon>
        <taxon>Parabacteroides</taxon>
    </lineage>
</organism>
<dbReference type="Pfam" id="PF10665">
    <property type="entry name" value="Minor_capsid_1"/>
    <property type="match status" value="1"/>
</dbReference>